<gene>
    <name evidence="3" type="ORF">CNMCM5623_002187</name>
    <name evidence="4" type="ORF">CNMCM7691_004089</name>
</gene>
<feature type="compositionally biased region" description="Polar residues" evidence="1">
    <location>
        <begin position="136"/>
        <end position="146"/>
    </location>
</feature>
<dbReference type="EMBL" id="JACBAE010001240">
    <property type="protein sequence ID" value="KAF7169502.1"/>
    <property type="molecule type" value="Genomic_DNA"/>
</dbReference>
<evidence type="ECO:0000256" key="1">
    <source>
        <dbReference type="SAM" id="MobiDB-lite"/>
    </source>
</evidence>
<reference evidence="3" key="1">
    <citation type="submission" date="2020-06" db="EMBL/GenBank/DDBJ databases">
        <title>Draft genome sequences of strains closely related to Aspergillus parafelis and Aspergillus hiratsukae.</title>
        <authorList>
            <person name="Dos Santos R.A.C."/>
            <person name="Rivero-Menendez O."/>
            <person name="Steenwyk J.L."/>
            <person name="Mead M.E."/>
            <person name="Goldman G.H."/>
            <person name="Alastruey-Izquierdo A."/>
            <person name="Rokas A."/>
        </authorList>
    </citation>
    <scope>NUCLEOTIDE SEQUENCE</scope>
    <source>
        <strain evidence="3">CNM-CM5623</strain>
        <strain evidence="4">CNM-CM7691</strain>
    </source>
</reference>
<evidence type="ECO:0000256" key="2">
    <source>
        <dbReference type="SAM" id="Phobius"/>
    </source>
</evidence>
<feature type="transmembrane region" description="Helical" evidence="2">
    <location>
        <begin position="56"/>
        <end position="80"/>
    </location>
</feature>
<proteinExistence type="predicted"/>
<keyword evidence="2" id="KW-0472">Membrane</keyword>
<accession>A0A8H6QBU5</accession>
<evidence type="ECO:0000313" key="6">
    <source>
        <dbReference type="Proteomes" id="UP000654922"/>
    </source>
</evidence>
<dbReference type="AlphaFoldDB" id="A0A8H6QBU5"/>
<evidence type="ECO:0000313" key="5">
    <source>
        <dbReference type="Proteomes" id="UP000641853"/>
    </source>
</evidence>
<keyword evidence="2" id="KW-0812">Transmembrane</keyword>
<evidence type="ECO:0000313" key="3">
    <source>
        <dbReference type="EMBL" id="KAF7169502.1"/>
    </source>
</evidence>
<dbReference type="OrthoDB" id="5322539at2759"/>
<dbReference type="Proteomes" id="UP000654922">
    <property type="component" value="Unassembled WGS sequence"/>
</dbReference>
<organism evidence="3 6">
    <name type="scientific">Aspergillus felis</name>
    <dbReference type="NCBI Taxonomy" id="1287682"/>
    <lineage>
        <taxon>Eukaryota</taxon>
        <taxon>Fungi</taxon>
        <taxon>Dikarya</taxon>
        <taxon>Ascomycota</taxon>
        <taxon>Pezizomycotina</taxon>
        <taxon>Eurotiomycetes</taxon>
        <taxon>Eurotiomycetidae</taxon>
        <taxon>Eurotiales</taxon>
        <taxon>Aspergillaceae</taxon>
        <taxon>Aspergillus</taxon>
        <taxon>Aspergillus subgen. Fumigati</taxon>
    </lineage>
</organism>
<name>A0A8H6QBU5_9EURO</name>
<feature type="region of interest" description="Disordered" evidence="1">
    <location>
        <begin position="128"/>
        <end position="147"/>
    </location>
</feature>
<dbReference type="EMBL" id="JACBAG010001702">
    <property type="protein sequence ID" value="KAF7183739.1"/>
    <property type="molecule type" value="Genomic_DNA"/>
</dbReference>
<keyword evidence="2" id="KW-1133">Transmembrane helix</keyword>
<sequence>MLRQASPFTTVCQRPQKMVVPLSSGLFQPNYTATPLPDTNITVTSYHNIYIYTRSILWTAYGIALGVTLLSVVAGTVVYLSNHGSYSSKFSTIFRVTQGATVSVELNTEDCSGFDPLPDHLAKAQMTPGYDPGHSTGLSPVATQEDPSLRNKGFQVAAWDQGR</sequence>
<keyword evidence="5" id="KW-1185">Reference proteome</keyword>
<comment type="caution">
    <text evidence="3">The sequence shown here is derived from an EMBL/GenBank/DDBJ whole genome shotgun (WGS) entry which is preliminary data.</text>
</comment>
<protein>
    <submittedName>
        <fullName evidence="3">Uncharacterized protein</fullName>
    </submittedName>
</protein>
<dbReference type="Proteomes" id="UP000641853">
    <property type="component" value="Unassembled WGS sequence"/>
</dbReference>
<evidence type="ECO:0000313" key="4">
    <source>
        <dbReference type="EMBL" id="KAF7183739.1"/>
    </source>
</evidence>